<dbReference type="AlphaFoldDB" id="A0A1E3H171"/>
<keyword evidence="2" id="KW-1185">Reference proteome</keyword>
<comment type="caution">
    <text evidence="1">The sequence shown here is derived from an EMBL/GenBank/DDBJ whole genome shotgun (WGS) entry which is preliminary data.</text>
</comment>
<protein>
    <submittedName>
        <fullName evidence="1">Uncharacterized protein</fullName>
    </submittedName>
</protein>
<name>A0A1E3H171_9HYPH</name>
<gene>
    <name evidence="1" type="ORF">A6302_02821</name>
</gene>
<accession>A0A1E3H171</accession>
<evidence type="ECO:0000313" key="2">
    <source>
        <dbReference type="Proteomes" id="UP000094622"/>
    </source>
</evidence>
<dbReference type="Proteomes" id="UP000094622">
    <property type="component" value="Unassembled WGS sequence"/>
</dbReference>
<evidence type="ECO:0000313" key="1">
    <source>
        <dbReference type="EMBL" id="ODN69885.1"/>
    </source>
</evidence>
<dbReference type="EMBL" id="MCRJ01000070">
    <property type="protein sequence ID" value="ODN69885.1"/>
    <property type="molecule type" value="Genomic_DNA"/>
</dbReference>
<reference evidence="1 2" key="1">
    <citation type="submission" date="2016-07" db="EMBL/GenBank/DDBJ databases">
        <title>Draft Genome Sequence of Methylobrevis pamukkalensis PK2.</title>
        <authorList>
            <person name="Vasilenko O.V."/>
            <person name="Doronina N.V."/>
            <person name="Shmareva M.N."/>
            <person name="Tarlachkov S.V."/>
            <person name="Mustakhimov I."/>
            <person name="Trotsenko Y.A."/>
        </authorList>
    </citation>
    <scope>NUCLEOTIDE SEQUENCE [LARGE SCALE GENOMIC DNA]</scope>
    <source>
        <strain evidence="1 2">PK2</strain>
    </source>
</reference>
<sequence length="411" mass="43487">MTANSLQAVVAASGSGGSVSRTSDLLASTSAAAILLFAGYRGQSNAKGNEGAISLRQQYKALGFANTLSTIQPLVGIAYTDGVDSAELESPRYGFAEGLRQLMQDDGLAPAAADINEIVVGLSAQGGTSLAENTIGTERYIANLAQLAASVVHAEANDQEVVDLGDGFDQGERDAILGVTRAVHRSGLIEMATGRDADGREIVPGDNPRLTVATQTCSAVKSYATGDQGWEIAMAQIEAHRASRLYTIACSTYQWPFADDRHRTAAAQRLVGAMQARVMYMMARWGVRREPLMIVQTYVDAGDLILIGNRSLVVDTVDVSAQVGCGINVYDTEGAPLIFDTVEAFGRGLRFSFTNSVEAGFTWDYGNISMTGKAPYLGGGGNIRQPSTPSPLVFDGVELNDWLLLDEGIVG</sequence>
<organism evidence="1 2">
    <name type="scientific">Methylobrevis pamukkalensis</name>
    <dbReference type="NCBI Taxonomy" id="1439726"/>
    <lineage>
        <taxon>Bacteria</taxon>
        <taxon>Pseudomonadati</taxon>
        <taxon>Pseudomonadota</taxon>
        <taxon>Alphaproteobacteria</taxon>
        <taxon>Hyphomicrobiales</taxon>
        <taxon>Pleomorphomonadaceae</taxon>
        <taxon>Methylobrevis</taxon>
    </lineage>
</organism>
<proteinExistence type="predicted"/>